<evidence type="ECO:0000256" key="1">
    <source>
        <dbReference type="SAM" id="MobiDB-lite"/>
    </source>
</evidence>
<evidence type="ECO:0000313" key="3">
    <source>
        <dbReference type="Proteomes" id="UP001417504"/>
    </source>
</evidence>
<proteinExistence type="predicted"/>
<evidence type="ECO:0000313" key="2">
    <source>
        <dbReference type="EMBL" id="KAK9130247.1"/>
    </source>
</evidence>
<keyword evidence="3" id="KW-1185">Reference proteome</keyword>
<reference evidence="2 3" key="1">
    <citation type="submission" date="2024-01" db="EMBL/GenBank/DDBJ databases">
        <title>Genome assemblies of Stephania.</title>
        <authorList>
            <person name="Yang L."/>
        </authorList>
    </citation>
    <scope>NUCLEOTIDE SEQUENCE [LARGE SCALE GENOMIC DNA]</scope>
    <source>
        <strain evidence="2">QJT</strain>
        <tissue evidence="2">Leaf</tissue>
    </source>
</reference>
<gene>
    <name evidence="2" type="ORF">Sjap_010734</name>
</gene>
<accession>A0AAP0JC69</accession>
<dbReference type="EMBL" id="JBBNAE010000004">
    <property type="protein sequence ID" value="KAK9130247.1"/>
    <property type="molecule type" value="Genomic_DNA"/>
</dbReference>
<protein>
    <submittedName>
        <fullName evidence="2">Uncharacterized protein</fullName>
    </submittedName>
</protein>
<comment type="caution">
    <text evidence="2">The sequence shown here is derived from an EMBL/GenBank/DDBJ whole genome shotgun (WGS) entry which is preliminary data.</text>
</comment>
<feature type="region of interest" description="Disordered" evidence="1">
    <location>
        <begin position="95"/>
        <end position="114"/>
    </location>
</feature>
<dbReference type="AlphaFoldDB" id="A0AAP0JC69"/>
<organism evidence="2 3">
    <name type="scientific">Stephania japonica</name>
    <dbReference type="NCBI Taxonomy" id="461633"/>
    <lineage>
        <taxon>Eukaryota</taxon>
        <taxon>Viridiplantae</taxon>
        <taxon>Streptophyta</taxon>
        <taxon>Embryophyta</taxon>
        <taxon>Tracheophyta</taxon>
        <taxon>Spermatophyta</taxon>
        <taxon>Magnoliopsida</taxon>
        <taxon>Ranunculales</taxon>
        <taxon>Menispermaceae</taxon>
        <taxon>Menispermoideae</taxon>
        <taxon>Cissampelideae</taxon>
        <taxon>Stephania</taxon>
    </lineage>
</organism>
<name>A0AAP0JC69_9MAGN</name>
<dbReference type="Proteomes" id="UP001417504">
    <property type="component" value="Unassembled WGS sequence"/>
</dbReference>
<sequence length="170" mass="19593">MRGRWEARATENTNRRVKSREEIRVKELREASHISSTRTFPLEDSDIDTPTLFDSNTLDIDISNVSINPATLDSNTFPHDIDNYVMKLDSEISRRSSETRSVSRSKPRSNLSMIPPLVQPRRTEQIVFARTRETRGYTLGFAGALYADYDSQISEYMPVLIKETHKKIKI</sequence>